<protein>
    <submittedName>
        <fullName evidence="2">Uncharacterized protein</fullName>
    </submittedName>
</protein>
<keyword evidence="1" id="KW-0472">Membrane</keyword>
<organism evidence="2">
    <name type="scientific">uncultured Caudovirales phage</name>
    <dbReference type="NCBI Taxonomy" id="2100421"/>
    <lineage>
        <taxon>Viruses</taxon>
        <taxon>Duplodnaviria</taxon>
        <taxon>Heunggongvirae</taxon>
        <taxon>Uroviricota</taxon>
        <taxon>Caudoviricetes</taxon>
        <taxon>Peduoviridae</taxon>
        <taxon>Maltschvirus</taxon>
        <taxon>Maltschvirus maltsch</taxon>
    </lineage>
</organism>
<feature type="transmembrane region" description="Helical" evidence="1">
    <location>
        <begin position="31"/>
        <end position="50"/>
    </location>
</feature>
<proteinExistence type="predicted"/>
<sequence>MLAALFAWSYAIVIMILMGEAERFSGVWWLGAAAATWMAFAGAMAGWINAKRYE</sequence>
<reference evidence="2" key="1">
    <citation type="submission" date="2020-04" db="EMBL/GenBank/DDBJ databases">
        <authorList>
            <person name="Chiriac C."/>
            <person name="Salcher M."/>
            <person name="Ghai R."/>
            <person name="Kavagutti S V."/>
        </authorList>
    </citation>
    <scope>NUCLEOTIDE SEQUENCE</scope>
</reference>
<dbReference type="EMBL" id="LR796588">
    <property type="protein sequence ID" value="CAB4152901.1"/>
    <property type="molecule type" value="Genomic_DNA"/>
</dbReference>
<keyword evidence="1" id="KW-0812">Transmembrane</keyword>
<keyword evidence="1" id="KW-1133">Transmembrane helix</keyword>
<name>A0A6J5N4E5_9CAUD</name>
<gene>
    <name evidence="2" type="ORF">UFOVP609_33</name>
</gene>
<evidence type="ECO:0000256" key="1">
    <source>
        <dbReference type="SAM" id="Phobius"/>
    </source>
</evidence>
<accession>A0A6J5N4E5</accession>
<evidence type="ECO:0000313" key="2">
    <source>
        <dbReference type="EMBL" id="CAB4152901.1"/>
    </source>
</evidence>